<organism evidence="1 2">
    <name type="scientific">Peronospora belbahrii</name>
    <dbReference type="NCBI Taxonomy" id="622444"/>
    <lineage>
        <taxon>Eukaryota</taxon>
        <taxon>Sar</taxon>
        <taxon>Stramenopiles</taxon>
        <taxon>Oomycota</taxon>
        <taxon>Peronosporomycetes</taxon>
        <taxon>Peronosporales</taxon>
        <taxon>Peronosporaceae</taxon>
        <taxon>Peronospora</taxon>
    </lineage>
</organism>
<keyword evidence="2" id="KW-1185">Reference proteome</keyword>
<comment type="caution">
    <text evidence="1">The sequence shown here is derived from an EMBL/GenBank/DDBJ whole genome shotgun (WGS) entry which is preliminary data.</text>
</comment>
<name>A0ABN8CUM2_9STRA</name>
<accession>A0ABN8CUM2</accession>
<gene>
    <name evidence="1" type="ORF">PBS001_LOCUS3192</name>
</gene>
<protein>
    <submittedName>
        <fullName evidence="1">Uncharacterized protein</fullName>
    </submittedName>
</protein>
<sequence length="117" mass="13386">MASIYFYYNELLRHCADETVTNDTYSPGGDFRQQQQHGDMSFEKKHQELTIHHLGQLQSIAVKSQDEDKALKAQCMYYPSTEATFVTLQPRMNRLAYLQTAVATNLDALIRSLGPKL</sequence>
<evidence type="ECO:0000313" key="1">
    <source>
        <dbReference type="EMBL" id="CAH0516529.1"/>
    </source>
</evidence>
<reference evidence="1 2" key="1">
    <citation type="submission" date="2021-11" db="EMBL/GenBank/DDBJ databases">
        <authorList>
            <person name="Islam A."/>
            <person name="Islam S."/>
            <person name="Flora M.S."/>
            <person name="Rahman M."/>
            <person name="Ziaur R.M."/>
            <person name="Epstein J.H."/>
            <person name="Hassan M."/>
            <person name="Klassen M."/>
            <person name="Woodard K."/>
            <person name="Webb A."/>
            <person name="Webby R.J."/>
            <person name="El Zowalaty M.E."/>
        </authorList>
    </citation>
    <scope>NUCLEOTIDE SEQUENCE [LARGE SCALE GENOMIC DNA]</scope>
    <source>
        <strain evidence="1">Pbs1</strain>
    </source>
</reference>
<proteinExistence type="predicted"/>
<evidence type="ECO:0000313" key="2">
    <source>
        <dbReference type="Proteomes" id="UP001158986"/>
    </source>
</evidence>
<dbReference type="Proteomes" id="UP001158986">
    <property type="component" value="Unassembled WGS sequence"/>
</dbReference>
<dbReference type="EMBL" id="CAKLCB010000175">
    <property type="protein sequence ID" value="CAH0516529.1"/>
    <property type="molecule type" value="Genomic_DNA"/>
</dbReference>